<protein>
    <submittedName>
        <fullName evidence="1">Uncharacterized protein</fullName>
    </submittedName>
</protein>
<sequence>MLKHNEDQQFTNADQANLGKSSRFKQFYYYFASFTQLTQLILTTRPSVTVTMKRSEESWTSNHPITAAMNKPKRNTYQGYKLLTR</sequence>
<gene>
    <name evidence="1" type="ORF">OUZ56_012056</name>
</gene>
<comment type="caution">
    <text evidence="1">The sequence shown here is derived from an EMBL/GenBank/DDBJ whole genome shotgun (WGS) entry which is preliminary data.</text>
</comment>
<dbReference type="Proteomes" id="UP001234178">
    <property type="component" value="Unassembled WGS sequence"/>
</dbReference>
<accession>A0ABQ9Z1X1</accession>
<organism evidence="1 2">
    <name type="scientific">Daphnia magna</name>
    <dbReference type="NCBI Taxonomy" id="35525"/>
    <lineage>
        <taxon>Eukaryota</taxon>
        <taxon>Metazoa</taxon>
        <taxon>Ecdysozoa</taxon>
        <taxon>Arthropoda</taxon>
        <taxon>Crustacea</taxon>
        <taxon>Branchiopoda</taxon>
        <taxon>Diplostraca</taxon>
        <taxon>Cladocera</taxon>
        <taxon>Anomopoda</taxon>
        <taxon>Daphniidae</taxon>
        <taxon>Daphnia</taxon>
    </lineage>
</organism>
<keyword evidence="2" id="KW-1185">Reference proteome</keyword>
<dbReference type="EMBL" id="JAOYFB010000002">
    <property type="protein sequence ID" value="KAK4006901.1"/>
    <property type="molecule type" value="Genomic_DNA"/>
</dbReference>
<proteinExistence type="predicted"/>
<name>A0ABQ9Z1X1_9CRUS</name>
<evidence type="ECO:0000313" key="1">
    <source>
        <dbReference type="EMBL" id="KAK4006901.1"/>
    </source>
</evidence>
<evidence type="ECO:0000313" key="2">
    <source>
        <dbReference type="Proteomes" id="UP001234178"/>
    </source>
</evidence>
<reference evidence="1 2" key="1">
    <citation type="journal article" date="2023" name="Nucleic Acids Res.">
        <title>The hologenome of Daphnia magna reveals possible DNA methylation and microbiome-mediated evolution of the host genome.</title>
        <authorList>
            <person name="Chaturvedi A."/>
            <person name="Li X."/>
            <person name="Dhandapani V."/>
            <person name="Marshall H."/>
            <person name="Kissane S."/>
            <person name="Cuenca-Cambronero M."/>
            <person name="Asole G."/>
            <person name="Calvet F."/>
            <person name="Ruiz-Romero M."/>
            <person name="Marangio P."/>
            <person name="Guigo R."/>
            <person name="Rago D."/>
            <person name="Mirbahai L."/>
            <person name="Eastwood N."/>
            <person name="Colbourne J.K."/>
            <person name="Zhou J."/>
            <person name="Mallon E."/>
            <person name="Orsini L."/>
        </authorList>
    </citation>
    <scope>NUCLEOTIDE SEQUENCE [LARGE SCALE GENOMIC DNA]</scope>
    <source>
        <strain evidence="1">LRV0_1</strain>
    </source>
</reference>